<dbReference type="InterPro" id="IPR018062">
    <property type="entry name" value="HTH_AraC-typ_CS"/>
</dbReference>
<dbReference type="SMART" id="SM00342">
    <property type="entry name" value="HTH_ARAC"/>
    <property type="match status" value="1"/>
</dbReference>
<dbReference type="InterPro" id="IPR003313">
    <property type="entry name" value="AraC-bd"/>
</dbReference>
<dbReference type="PROSITE" id="PS00041">
    <property type="entry name" value="HTH_ARAC_FAMILY_1"/>
    <property type="match status" value="1"/>
</dbReference>
<evidence type="ECO:0000256" key="2">
    <source>
        <dbReference type="ARBA" id="ARBA00023125"/>
    </source>
</evidence>
<dbReference type="PANTHER" id="PTHR43280:SF30">
    <property type="entry name" value="MMSAB OPERON REGULATORY PROTEIN"/>
    <property type="match status" value="1"/>
</dbReference>
<dbReference type="InterPro" id="IPR018060">
    <property type="entry name" value="HTH_AraC"/>
</dbReference>
<dbReference type="GO" id="GO:0003700">
    <property type="term" value="F:DNA-binding transcription factor activity"/>
    <property type="evidence" value="ECO:0007669"/>
    <property type="project" value="InterPro"/>
</dbReference>
<name>A0A9R1CC00_9BACT</name>
<evidence type="ECO:0000256" key="3">
    <source>
        <dbReference type="ARBA" id="ARBA00023163"/>
    </source>
</evidence>
<dbReference type="GeneID" id="72466020"/>
<evidence type="ECO:0000313" key="6">
    <source>
        <dbReference type="Proteomes" id="UP000825483"/>
    </source>
</evidence>
<evidence type="ECO:0000259" key="4">
    <source>
        <dbReference type="PROSITE" id="PS01124"/>
    </source>
</evidence>
<comment type="caution">
    <text evidence="5">The sequence shown here is derived from an EMBL/GenBank/DDBJ whole genome shotgun (WGS) entry which is preliminary data.</text>
</comment>
<dbReference type="RefSeq" id="WP_223928496.1">
    <property type="nucleotide sequence ID" value="NZ_BPTU01000002.1"/>
</dbReference>
<keyword evidence="6" id="KW-1185">Reference proteome</keyword>
<dbReference type="Pfam" id="PF02311">
    <property type="entry name" value="AraC_binding"/>
    <property type="match status" value="1"/>
</dbReference>
<keyword evidence="1" id="KW-0805">Transcription regulation</keyword>
<dbReference type="Gene3D" id="1.10.10.60">
    <property type="entry name" value="Homeodomain-like"/>
    <property type="match status" value="2"/>
</dbReference>
<reference evidence="5" key="1">
    <citation type="journal article" date="2022" name="Int. J. Syst. Evol. Microbiol.">
        <title>Prevotella lacticifex sp. nov., isolated from the rumen of cows.</title>
        <authorList>
            <person name="Shinkai T."/>
            <person name="Ikeyama N."/>
            <person name="Kumagai M."/>
            <person name="Ohmori H."/>
            <person name="Sakamoto M."/>
            <person name="Ohkuma M."/>
            <person name="Mitsumori M."/>
        </authorList>
    </citation>
    <scope>NUCLEOTIDE SEQUENCE</scope>
    <source>
        <strain evidence="5">R5076</strain>
    </source>
</reference>
<dbReference type="InterPro" id="IPR009057">
    <property type="entry name" value="Homeodomain-like_sf"/>
</dbReference>
<accession>A0A9R1CC00</accession>
<dbReference type="PANTHER" id="PTHR43280">
    <property type="entry name" value="ARAC-FAMILY TRANSCRIPTIONAL REGULATOR"/>
    <property type="match status" value="1"/>
</dbReference>
<organism evidence="5 6">
    <name type="scientific">Prevotella lacticifex</name>
    <dbReference type="NCBI Taxonomy" id="2854755"/>
    <lineage>
        <taxon>Bacteria</taxon>
        <taxon>Pseudomonadati</taxon>
        <taxon>Bacteroidota</taxon>
        <taxon>Bacteroidia</taxon>
        <taxon>Bacteroidales</taxon>
        <taxon>Prevotellaceae</taxon>
        <taxon>Prevotella</taxon>
    </lineage>
</organism>
<dbReference type="SUPFAM" id="SSF51215">
    <property type="entry name" value="Regulatory protein AraC"/>
    <property type="match status" value="1"/>
</dbReference>
<evidence type="ECO:0000256" key="1">
    <source>
        <dbReference type="ARBA" id="ARBA00023015"/>
    </source>
</evidence>
<feature type="domain" description="HTH araC/xylS-type" evidence="4">
    <location>
        <begin position="191"/>
        <end position="289"/>
    </location>
</feature>
<dbReference type="AlphaFoldDB" id="A0A9R1CC00"/>
<dbReference type="PROSITE" id="PS01124">
    <property type="entry name" value="HTH_ARAC_FAMILY_2"/>
    <property type="match status" value="1"/>
</dbReference>
<dbReference type="SUPFAM" id="SSF46689">
    <property type="entry name" value="Homeodomain-like"/>
    <property type="match status" value="2"/>
</dbReference>
<evidence type="ECO:0000313" key="5">
    <source>
        <dbReference type="EMBL" id="GJG59937.1"/>
    </source>
</evidence>
<proteinExistence type="predicted"/>
<gene>
    <name evidence="5" type="ORF">PRLR5076_27880</name>
</gene>
<dbReference type="Gene3D" id="2.60.120.280">
    <property type="entry name" value="Regulatory protein AraC"/>
    <property type="match status" value="1"/>
</dbReference>
<dbReference type="GO" id="GO:0043565">
    <property type="term" value="F:sequence-specific DNA binding"/>
    <property type="evidence" value="ECO:0007669"/>
    <property type="project" value="InterPro"/>
</dbReference>
<dbReference type="EMBL" id="BPUB01000002">
    <property type="protein sequence ID" value="GJG59937.1"/>
    <property type="molecule type" value="Genomic_DNA"/>
</dbReference>
<sequence>MKKKFKYLVATDHDLEWGLTVSTVGYEEIDKDDEYPTRGHADGYFFQTDKGRVLDEYQLQYVAEGTGVFQTASAGTLELHSGDIFLLYPGEWHTYHPTGNGWKCYWIGFKGKNMDDRVKAKYLSVEKPIYYIGYNSEVVRILNNALDISEKEPVHYQQTLAGIVNYLIGMMYSLEKSESLSKNSDDYNLVNRGRLMIRENLETSLTIQEIANNLGVSYSKFRRIFKDFTDLSPAYYQMDLKLQRAKDLLSTTDLSIKDIAYQLNFTSPDYFSTKFKLKTGLKPSEFRDESNK</sequence>
<keyword evidence="3" id="KW-0804">Transcription</keyword>
<dbReference type="Proteomes" id="UP000825483">
    <property type="component" value="Unassembled WGS sequence"/>
</dbReference>
<keyword evidence="2" id="KW-0238">DNA-binding</keyword>
<protein>
    <submittedName>
        <fullName evidence="5">Transcriptional regulator</fullName>
    </submittedName>
</protein>
<dbReference type="InterPro" id="IPR037923">
    <property type="entry name" value="HTH-like"/>
</dbReference>
<dbReference type="Pfam" id="PF12833">
    <property type="entry name" value="HTH_18"/>
    <property type="match status" value="1"/>
</dbReference>